<dbReference type="OrthoDB" id="9097995at2"/>
<evidence type="ECO:0000313" key="3">
    <source>
        <dbReference type="Proteomes" id="UP000295727"/>
    </source>
</evidence>
<evidence type="ECO:0000313" key="2">
    <source>
        <dbReference type="EMBL" id="QBQ97653.1"/>
    </source>
</evidence>
<keyword evidence="1" id="KW-0732">Signal</keyword>
<evidence type="ECO:0000256" key="1">
    <source>
        <dbReference type="SAM" id="SignalP"/>
    </source>
</evidence>
<dbReference type="Proteomes" id="UP000295727">
    <property type="component" value="Chromosome 1"/>
</dbReference>
<proteinExistence type="predicted"/>
<name>A0A4P7CUS2_9BURK</name>
<gene>
    <name evidence="2" type="ORF">E1956_11005</name>
</gene>
<feature type="chain" id="PRO_5020459023" evidence="1">
    <location>
        <begin position="25"/>
        <end position="157"/>
    </location>
</feature>
<keyword evidence="3" id="KW-1185">Reference proteome</keyword>
<sequence length="157" mass="17370">MRRLKKAMAALVLLAMTAGCSALGQQENVNATAVTANYTEMYVDYTFYDVNGRNLGLGGCATPFSKGGTGGVEYCAPLPGPGKTVRVAWDEEAPGRNDSKAFHYSRDVVVIGSHPLPEDSYNYVITKFFPGHQIEVDRSPRLDQLFYGRSVMRYMWE</sequence>
<dbReference type="Pfam" id="PF11745">
    <property type="entry name" value="DUF3304"/>
    <property type="match status" value="1"/>
</dbReference>
<protein>
    <submittedName>
        <fullName evidence="2">DUF3304 domain-containing protein</fullName>
    </submittedName>
</protein>
<dbReference type="KEGG" id="ppai:E1956_11005"/>
<accession>A0A4P7CUS2</accession>
<reference evidence="2 3" key="1">
    <citation type="submission" date="2019-03" db="EMBL/GenBank/DDBJ databases">
        <title>Paraburkholderia sp. 7MH5, isolated from subtropical forest soil.</title>
        <authorList>
            <person name="Gao Z.-H."/>
            <person name="Qiu L.-H."/>
        </authorList>
    </citation>
    <scope>NUCLEOTIDE SEQUENCE [LARGE SCALE GENOMIC DNA]</scope>
    <source>
        <strain evidence="2 3">7MH5</strain>
    </source>
</reference>
<feature type="signal peptide" evidence="1">
    <location>
        <begin position="1"/>
        <end position="24"/>
    </location>
</feature>
<dbReference type="InterPro" id="IPR021733">
    <property type="entry name" value="DUF3304"/>
</dbReference>
<dbReference type="AlphaFoldDB" id="A0A4P7CUS2"/>
<dbReference type="RefSeq" id="WP_134748804.1">
    <property type="nucleotide sequence ID" value="NZ_CP038148.1"/>
</dbReference>
<dbReference type="EMBL" id="CP038148">
    <property type="protein sequence ID" value="QBQ97653.1"/>
    <property type="molecule type" value="Genomic_DNA"/>
</dbReference>
<dbReference type="PROSITE" id="PS51257">
    <property type="entry name" value="PROKAR_LIPOPROTEIN"/>
    <property type="match status" value="1"/>
</dbReference>
<organism evidence="2 3">
    <name type="scientific">Paraburkholderia pallida</name>
    <dbReference type="NCBI Taxonomy" id="2547399"/>
    <lineage>
        <taxon>Bacteria</taxon>
        <taxon>Pseudomonadati</taxon>
        <taxon>Pseudomonadota</taxon>
        <taxon>Betaproteobacteria</taxon>
        <taxon>Burkholderiales</taxon>
        <taxon>Burkholderiaceae</taxon>
        <taxon>Paraburkholderia</taxon>
    </lineage>
</organism>